<proteinExistence type="predicted"/>
<reference evidence="4 5" key="1">
    <citation type="submission" date="2012-02" db="EMBL/GenBank/DDBJ databases">
        <title>Whole genome shotgun sequence of Mobilicoccus pelagius NBRC 104925.</title>
        <authorList>
            <person name="Yoshida Y."/>
            <person name="Hosoyama A."/>
            <person name="Tsuchikane K."/>
            <person name="Katsumata H."/>
            <person name="Yamazaki S."/>
            <person name="Fujita N."/>
        </authorList>
    </citation>
    <scope>NUCLEOTIDE SEQUENCE [LARGE SCALE GENOMIC DNA]</scope>
    <source>
        <strain evidence="4 5">NBRC 104925</strain>
    </source>
</reference>
<evidence type="ECO:0000259" key="2">
    <source>
        <dbReference type="Pfam" id="PF00723"/>
    </source>
</evidence>
<keyword evidence="5" id="KW-1185">Reference proteome</keyword>
<dbReference type="InterPro" id="IPR011613">
    <property type="entry name" value="GH15-like"/>
</dbReference>
<feature type="domain" description="GH15-like" evidence="2">
    <location>
        <begin position="255"/>
        <end position="607"/>
    </location>
</feature>
<accession>H5URH6</accession>
<keyword evidence="4" id="KW-0326">Glycosidase</keyword>
<dbReference type="GO" id="GO:0005975">
    <property type="term" value="P:carbohydrate metabolic process"/>
    <property type="evidence" value="ECO:0007669"/>
    <property type="project" value="InterPro"/>
</dbReference>
<keyword evidence="4" id="KW-0378">Hydrolase</keyword>
<evidence type="ECO:0000313" key="5">
    <source>
        <dbReference type="Proteomes" id="UP000004367"/>
    </source>
</evidence>
<protein>
    <submittedName>
        <fullName evidence="4">Putative glycosidase</fullName>
    </submittedName>
</protein>
<dbReference type="RefSeq" id="WP_009482232.1">
    <property type="nucleotide sequence ID" value="NZ_BAFE01000051.1"/>
</dbReference>
<comment type="caution">
    <text evidence="4">The sequence shown here is derived from an EMBL/GenBank/DDBJ whole genome shotgun (WGS) entry which is preliminary data.</text>
</comment>
<dbReference type="STRING" id="1089455.MOPEL_071_00500"/>
<feature type="region of interest" description="Disordered" evidence="1">
    <location>
        <begin position="1"/>
        <end position="25"/>
    </location>
</feature>
<dbReference type="InterPro" id="IPR012341">
    <property type="entry name" value="6hp_glycosidase-like_sf"/>
</dbReference>
<dbReference type="Pfam" id="PF00723">
    <property type="entry name" value="Glyco_hydro_15"/>
    <property type="match status" value="1"/>
</dbReference>
<dbReference type="Pfam" id="PF19291">
    <property type="entry name" value="TREH_N"/>
    <property type="match status" value="1"/>
</dbReference>
<evidence type="ECO:0000313" key="4">
    <source>
        <dbReference type="EMBL" id="GAB48334.1"/>
    </source>
</evidence>
<dbReference type="GO" id="GO:0004553">
    <property type="term" value="F:hydrolase activity, hydrolyzing O-glycosyl compounds"/>
    <property type="evidence" value="ECO:0007669"/>
    <property type="project" value="UniProtKB-ARBA"/>
</dbReference>
<name>H5URH6_9MICO</name>
<dbReference type="SUPFAM" id="SSF48208">
    <property type="entry name" value="Six-hairpin glycosidases"/>
    <property type="match status" value="1"/>
</dbReference>
<feature type="compositionally biased region" description="Low complexity" evidence="1">
    <location>
        <begin position="1"/>
        <end position="15"/>
    </location>
</feature>
<dbReference type="EMBL" id="BAFE01000051">
    <property type="protein sequence ID" value="GAB48334.1"/>
    <property type="molecule type" value="Genomic_DNA"/>
</dbReference>
<dbReference type="PANTHER" id="PTHR31616">
    <property type="entry name" value="TREHALASE"/>
    <property type="match status" value="1"/>
</dbReference>
<dbReference type="PANTHER" id="PTHR31616:SF0">
    <property type="entry name" value="GLUCAN 1,4-ALPHA-GLUCOSIDASE"/>
    <property type="match status" value="1"/>
</dbReference>
<dbReference type="Gene3D" id="1.50.10.10">
    <property type="match status" value="1"/>
</dbReference>
<dbReference type="AlphaFoldDB" id="H5URH6"/>
<dbReference type="eggNOG" id="COG3387">
    <property type="taxonomic scope" value="Bacteria"/>
</dbReference>
<dbReference type="InterPro" id="IPR008928">
    <property type="entry name" value="6-hairpin_glycosidase_sf"/>
</dbReference>
<sequence>MTSERGSSRTTTSTGANGGVDVSDLRDDDGYAPLRTYAAIGDGRTVALIAQDGGIDWLPLPGIDGIPAFSALVDAPLGGRLTLRPVEDFTTTREYVEGTNVLVTTFTTASGVVRVTDALTTGLAGRLPWSQLARRVDGVRGKVEMTAEFAPGTAFRCASPWVRETIHGHVLRLGGLTLAVRAGEDIEVDVHDNHIGVRLTLSKGSRHVLGLVATQDEPLFLAPPDDVDRAVDRTIDSWERWSSEVSCSGPWDEEVRRSILALKMLVHAPTGALVAAATTSLPECATAEKNWDYRFAWVRDTAYALKAMFRFGLREETHAAISWMLRRIREQGPEPQIFYTLDGEKPPPTETITDAPGWRGIGPVKNGNGAADQLQLGIFGDLFTIVRLYVDNGHVLDTPTGRALADIADQACDWWRRPDAGMWELPQTEHYTTSRLGAWEALTSAAHLAEAGQIPGDAERWRAEADRIRTWVEENCWDETRKTYTWYPGSQGLDASILLHAVSGFDRGERMSSTIDALRTELGAGPHLYRYSGMREEEGAFVACSFWMVSALHLVGRTDEARALMDELVATVPNDVGMMAEMIDPATGEFWGNLPQALSHLALVNAAMTLESEDGGAEGATD</sequence>
<organism evidence="4 5">
    <name type="scientific">Mobilicoccus pelagius NBRC 104925</name>
    <dbReference type="NCBI Taxonomy" id="1089455"/>
    <lineage>
        <taxon>Bacteria</taxon>
        <taxon>Bacillati</taxon>
        <taxon>Actinomycetota</taxon>
        <taxon>Actinomycetes</taxon>
        <taxon>Micrococcales</taxon>
        <taxon>Dermatophilaceae</taxon>
        <taxon>Mobilicoccus</taxon>
    </lineage>
</organism>
<gene>
    <name evidence="4" type="ORF">MOPEL_071_00500</name>
</gene>
<feature type="domain" description="Trehalase-like N-terminal" evidence="3">
    <location>
        <begin position="34"/>
        <end position="157"/>
    </location>
</feature>
<dbReference type="InterPro" id="IPR045582">
    <property type="entry name" value="Trehalase-like_N"/>
</dbReference>
<evidence type="ECO:0000259" key="3">
    <source>
        <dbReference type="Pfam" id="PF19291"/>
    </source>
</evidence>
<evidence type="ECO:0000256" key="1">
    <source>
        <dbReference type="SAM" id="MobiDB-lite"/>
    </source>
</evidence>
<dbReference type="Proteomes" id="UP000004367">
    <property type="component" value="Unassembled WGS sequence"/>
</dbReference>